<protein>
    <recommendedName>
        <fullName evidence="7">VTT domain-containing protein</fullName>
    </recommendedName>
</protein>
<name>E0VCJ7_PEDHC</name>
<dbReference type="KEGG" id="phu:Phum_PHUM088060"/>
<feature type="transmembrane region" description="Helical" evidence="6">
    <location>
        <begin position="99"/>
        <end position="119"/>
    </location>
</feature>
<dbReference type="eggNOG" id="KOG3140">
    <property type="taxonomic scope" value="Eukaryota"/>
</dbReference>
<keyword evidence="4 6" id="KW-0472">Membrane</keyword>
<keyword evidence="3 6" id="KW-1133">Transmembrane helix</keyword>
<dbReference type="GO" id="GO:0005789">
    <property type="term" value="C:endoplasmic reticulum membrane"/>
    <property type="evidence" value="ECO:0007669"/>
    <property type="project" value="TreeGrafter"/>
</dbReference>
<dbReference type="GeneID" id="8231664"/>
<reference evidence="8" key="1">
    <citation type="submission" date="2007-04" db="EMBL/GenBank/DDBJ databases">
        <title>Annotation of Pediculus humanus corporis strain USDA.</title>
        <authorList>
            <person name="Kirkness E."/>
            <person name="Hannick L."/>
            <person name="Hass B."/>
            <person name="Bruggner R."/>
            <person name="Lawson D."/>
            <person name="Bidwell S."/>
            <person name="Joardar V."/>
            <person name="Caler E."/>
            <person name="Walenz B."/>
            <person name="Inman J."/>
            <person name="Schobel S."/>
            <person name="Galinsky K."/>
            <person name="Amedeo P."/>
            <person name="Strausberg R."/>
        </authorList>
    </citation>
    <scope>NUCLEOTIDE SEQUENCE</scope>
    <source>
        <strain evidence="8">USDA</strain>
    </source>
</reference>
<evidence type="ECO:0000256" key="6">
    <source>
        <dbReference type="SAM" id="Phobius"/>
    </source>
</evidence>
<reference evidence="8" key="2">
    <citation type="submission" date="2007-04" db="EMBL/GenBank/DDBJ databases">
        <title>The genome of the human body louse.</title>
        <authorList>
            <consortium name="The Human Body Louse Genome Consortium"/>
            <person name="Kirkness E."/>
            <person name="Walenz B."/>
            <person name="Hass B."/>
            <person name="Bruggner R."/>
            <person name="Strausberg R."/>
        </authorList>
    </citation>
    <scope>NUCLEOTIDE SEQUENCE</scope>
    <source>
        <strain evidence="8">USDA</strain>
    </source>
</reference>
<dbReference type="EnsemblMetazoa" id="PHUM088060-RA">
    <property type="protein sequence ID" value="PHUM088060-PA"/>
    <property type="gene ID" value="PHUM088060"/>
</dbReference>
<dbReference type="HOGENOM" id="CLU_038944_0_1_1"/>
<dbReference type="OMA" id="CIKIPRD"/>
<dbReference type="RefSeq" id="XP_002423841.1">
    <property type="nucleotide sequence ID" value="XM_002423796.1"/>
</dbReference>
<dbReference type="Pfam" id="PF09335">
    <property type="entry name" value="VTT_dom"/>
    <property type="match status" value="1"/>
</dbReference>
<comment type="subcellular location">
    <subcellularLocation>
        <location evidence="1">Membrane</location>
        <topology evidence="1">Multi-pass membrane protein</topology>
    </subcellularLocation>
</comment>
<dbReference type="FunCoup" id="E0VCJ7">
    <property type="interactions" value="1300"/>
</dbReference>
<dbReference type="InterPro" id="IPR032816">
    <property type="entry name" value="VTT_dom"/>
</dbReference>
<evidence type="ECO:0000313" key="10">
    <source>
        <dbReference type="Proteomes" id="UP000009046"/>
    </source>
</evidence>
<dbReference type="InParanoid" id="E0VCJ7"/>
<dbReference type="CTD" id="8231664"/>
<evidence type="ECO:0000313" key="9">
    <source>
        <dbReference type="EnsemblMetazoa" id="PHUM088060-PA"/>
    </source>
</evidence>
<evidence type="ECO:0000256" key="2">
    <source>
        <dbReference type="ARBA" id="ARBA00022692"/>
    </source>
</evidence>
<dbReference type="AlphaFoldDB" id="E0VCJ7"/>
<feature type="transmembrane region" description="Helical" evidence="6">
    <location>
        <begin position="39"/>
        <end position="59"/>
    </location>
</feature>
<evidence type="ECO:0000256" key="3">
    <source>
        <dbReference type="ARBA" id="ARBA00022989"/>
    </source>
</evidence>
<evidence type="ECO:0000256" key="4">
    <source>
        <dbReference type="ARBA" id="ARBA00023136"/>
    </source>
</evidence>
<dbReference type="GO" id="GO:0000045">
    <property type="term" value="P:autophagosome assembly"/>
    <property type="evidence" value="ECO:0007669"/>
    <property type="project" value="TreeGrafter"/>
</dbReference>
<dbReference type="Proteomes" id="UP000009046">
    <property type="component" value="Unassembled WGS sequence"/>
</dbReference>
<feature type="transmembrane region" description="Helical" evidence="6">
    <location>
        <begin position="199"/>
        <end position="217"/>
    </location>
</feature>
<gene>
    <name evidence="9" type="primary">8231664</name>
    <name evidence="8" type="ORF">Phum_PHUM088060</name>
</gene>
<dbReference type="PANTHER" id="PTHR43220">
    <property type="match status" value="1"/>
</dbReference>
<dbReference type="PANTHER" id="PTHR43220:SF18">
    <property type="entry name" value="TRANSMEMBRANE PROTEIN 41B"/>
    <property type="match status" value="1"/>
</dbReference>
<dbReference type="EMBL" id="DS235053">
    <property type="protein sequence ID" value="EEB11103.1"/>
    <property type="molecule type" value="Genomic_DNA"/>
</dbReference>
<keyword evidence="2 6" id="KW-0812">Transmembrane</keyword>
<feature type="transmembrane region" description="Helical" evidence="6">
    <location>
        <begin position="131"/>
        <end position="153"/>
    </location>
</feature>
<dbReference type="EMBL" id="AAZO01001049">
    <property type="status" value="NOT_ANNOTATED_CDS"/>
    <property type="molecule type" value="Genomic_DNA"/>
</dbReference>
<evidence type="ECO:0000256" key="1">
    <source>
        <dbReference type="ARBA" id="ARBA00004141"/>
    </source>
</evidence>
<keyword evidence="10" id="KW-1185">Reference proteome</keyword>
<organism>
    <name type="scientific">Pediculus humanus subsp. corporis</name>
    <name type="common">Body louse</name>
    <dbReference type="NCBI Taxonomy" id="121224"/>
    <lineage>
        <taxon>Eukaryota</taxon>
        <taxon>Metazoa</taxon>
        <taxon>Ecdysozoa</taxon>
        <taxon>Arthropoda</taxon>
        <taxon>Hexapoda</taxon>
        <taxon>Insecta</taxon>
        <taxon>Pterygota</taxon>
        <taxon>Neoptera</taxon>
        <taxon>Paraneoptera</taxon>
        <taxon>Psocodea</taxon>
        <taxon>Troctomorpha</taxon>
        <taxon>Phthiraptera</taxon>
        <taxon>Anoplura</taxon>
        <taxon>Pediculidae</taxon>
        <taxon>Pediculus</taxon>
    </lineage>
</organism>
<evidence type="ECO:0000259" key="7">
    <source>
        <dbReference type="Pfam" id="PF09335"/>
    </source>
</evidence>
<feature type="transmembrane region" description="Helical" evidence="6">
    <location>
        <begin position="247"/>
        <end position="268"/>
    </location>
</feature>
<feature type="domain" description="VTT" evidence="7">
    <location>
        <begin position="115"/>
        <end position="235"/>
    </location>
</feature>
<dbReference type="InterPro" id="IPR045014">
    <property type="entry name" value="TM41A/B"/>
</dbReference>
<evidence type="ECO:0000313" key="8">
    <source>
        <dbReference type="EMBL" id="EEB11103.1"/>
    </source>
</evidence>
<dbReference type="VEuPathDB" id="VectorBase:PHUM088060"/>
<sequence>MVTKKEYDDDVTFKKESKIKVSRKMTEVESSEPGSTKSALVIVIFIFLISLSLLVWIYMSFPKLEENEKSVVKLPLHMEDAKNLGKVLDKYKDKYYNQVLALFFITYLFLQTFAIPGSISLSILSGFLYPFPFALMLVCFCSATGASLCYLLSSLLGKKLVEKYWQERVAKWSKTVNKHRDSILNYMLFLRMTPFLPNWFINIVAPCIDVPLFPFWLGTFLGVGPPSFLAIQAGQTLHQLSAEEFSWSWKSVSLLGIFASLSLLPVFLKNKIKRKFD</sequence>
<accession>E0VCJ7</accession>
<comment type="similarity">
    <text evidence="5">Belongs to the TMEM41 family.</text>
</comment>
<dbReference type="STRING" id="121224.E0VCJ7"/>
<evidence type="ECO:0000256" key="5">
    <source>
        <dbReference type="ARBA" id="ARBA00025797"/>
    </source>
</evidence>
<dbReference type="OrthoDB" id="3364966at2759"/>
<proteinExistence type="inferred from homology"/>
<reference evidence="9" key="3">
    <citation type="submission" date="2020-05" db="UniProtKB">
        <authorList>
            <consortium name="EnsemblMetazoa"/>
        </authorList>
    </citation>
    <scope>IDENTIFICATION</scope>
    <source>
        <strain evidence="9">USDA</strain>
    </source>
</reference>